<name>A0A532UY89_UNCT6</name>
<evidence type="ECO:0000256" key="2">
    <source>
        <dbReference type="SAM" id="SignalP"/>
    </source>
</evidence>
<dbReference type="AlphaFoldDB" id="A0A532UY89"/>
<dbReference type="InterPro" id="IPR026444">
    <property type="entry name" value="Secre_tail"/>
</dbReference>
<dbReference type="Proteomes" id="UP000317778">
    <property type="component" value="Unassembled WGS sequence"/>
</dbReference>
<dbReference type="EMBL" id="NJBO01000021">
    <property type="protein sequence ID" value="TKJ39895.1"/>
    <property type="molecule type" value="Genomic_DNA"/>
</dbReference>
<accession>A0A532UY89</accession>
<keyword evidence="2" id="KW-0732">Signal</keyword>
<feature type="signal peptide" evidence="2">
    <location>
        <begin position="1"/>
        <end position="25"/>
    </location>
</feature>
<dbReference type="NCBIfam" id="TIGR04183">
    <property type="entry name" value="Por_Secre_tail"/>
    <property type="match status" value="1"/>
</dbReference>
<comment type="caution">
    <text evidence="4">The sequence shown here is derived from an EMBL/GenBank/DDBJ whole genome shotgun (WGS) entry which is preliminary data.</text>
</comment>
<evidence type="ECO:0000313" key="4">
    <source>
        <dbReference type="EMBL" id="TKJ39895.1"/>
    </source>
</evidence>
<proteinExistence type="predicted"/>
<feature type="domain" description="FlgD/Vpr Ig-like" evidence="3">
    <location>
        <begin position="464"/>
        <end position="516"/>
    </location>
</feature>
<evidence type="ECO:0000256" key="1">
    <source>
        <dbReference type="SAM" id="MobiDB-lite"/>
    </source>
</evidence>
<organism evidence="4 5">
    <name type="scientific">candidate division TA06 bacterium B3_TA06</name>
    <dbReference type="NCBI Taxonomy" id="2012487"/>
    <lineage>
        <taxon>Bacteria</taxon>
        <taxon>Bacteria division TA06</taxon>
    </lineage>
</organism>
<dbReference type="Gene3D" id="2.60.40.4070">
    <property type="match status" value="1"/>
</dbReference>
<gene>
    <name evidence="4" type="ORF">CEE36_09935</name>
</gene>
<dbReference type="Pfam" id="PF13860">
    <property type="entry name" value="FlgD_ig"/>
    <property type="match status" value="1"/>
</dbReference>
<evidence type="ECO:0000259" key="3">
    <source>
        <dbReference type="Pfam" id="PF13860"/>
    </source>
</evidence>
<protein>
    <recommendedName>
        <fullName evidence="3">FlgD/Vpr Ig-like domain-containing protein</fullName>
    </recommendedName>
</protein>
<feature type="region of interest" description="Disordered" evidence="1">
    <location>
        <begin position="370"/>
        <end position="396"/>
    </location>
</feature>
<sequence>MNNQCKRTLLFLLAMVLLITTPAWAQLGEPLLRVGDWLNPEPWHNWIGGENNTTQVQLHVLDPEGEIQYVDFFYSIDEGRTWKLFGTDQDGSEPIYAVETAGNPEGDGWSAYLPHNIVPQEDMSVMFRATAHMEREEFSVETDRTYDPTPLDDVAVEFEWHDDTLLVSVQDIYEEIATVIDYTDLKLAKFEKGIPEIDQRVHSDNHCAPTGAAACLKYFENQGDNQIGGGLSDHDLVDALAAEMGTSATSGTTGSGIVTGLVDWIAAHGNGYTVTNPGYDWDIMRNELERGQDVLCGVIWPGGGGHIMTLNSIVNTPLPNDNFEVDFMDPWTGETETGELDPNTGLLTNLTGTGPTGTILVMFIVCPKESNSGGDGPGEPQGSSEGPNPPPIPLTFDEPGDYFVHVVLVDRTGNAHRFIEIVSYEPSAVEQDQGVIPQEIYLGQNTPNPFTSTTEIAFGIPTRNEVSLSVYNSAGQKVATLIRGMVEPGTHRVSWNGRDEQGRGLTSGVYFCELKTADGFRQTRKMLLVE</sequence>
<feature type="chain" id="PRO_5021884052" description="FlgD/Vpr Ig-like domain-containing protein" evidence="2">
    <location>
        <begin position="26"/>
        <end position="530"/>
    </location>
</feature>
<reference evidence="4 5" key="1">
    <citation type="submission" date="2017-06" db="EMBL/GenBank/DDBJ databases">
        <title>Novel microbial phyla capable of carbon fixation and sulfur reduction in deep-sea sediments.</title>
        <authorList>
            <person name="Huang J."/>
            <person name="Baker B."/>
            <person name="Wang Y."/>
        </authorList>
    </citation>
    <scope>NUCLEOTIDE SEQUENCE [LARGE SCALE GENOMIC DNA]</scope>
    <source>
        <strain evidence="4">B3_TA06</strain>
    </source>
</reference>
<evidence type="ECO:0000313" key="5">
    <source>
        <dbReference type="Proteomes" id="UP000317778"/>
    </source>
</evidence>
<dbReference type="InterPro" id="IPR025965">
    <property type="entry name" value="FlgD/Vpr_Ig-like"/>
</dbReference>